<proteinExistence type="predicted"/>
<sequence length="109" mass="12219">MLGKFVMVPWELDVIVGAWLLRLHIHTRTTYSYSQVAISMAFRNYILLFSLVVSTIAGPINVQDGDLKCAKTCEAAKWIPFVSIGSHKMIAKPGFQQPFWLFCSILPGS</sequence>
<dbReference type="Proteomes" id="UP000593567">
    <property type="component" value="Unassembled WGS sequence"/>
</dbReference>
<organism evidence="1 2">
    <name type="scientific">Bugula neritina</name>
    <name type="common">Brown bryozoan</name>
    <name type="synonym">Sertularia neritina</name>
    <dbReference type="NCBI Taxonomy" id="10212"/>
    <lineage>
        <taxon>Eukaryota</taxon>
        <taxon>Metazoa</taxon>
        <taxon>Spiralia</taxon>
        <taxon>Lophotrochozoa</taxon>
        <taxon>Bryozoa</taxon>
        <taxon>Gymnolaemata</taxon>
        <taxon>Cheilostomatida</taxon>
        <taxon>Flustrina</taxon>
        <taxon>Buguloidea</taxon>
        <taxon>Bugulidae</taxon>
        <taxon>Bugula</taxon>
    </lineage>
</organism>
<dbReference type="AlphaFoldDB" id="A0A7J7IXQ3"/>
<evidence type="ECO:0000313" key="1">
    <source>
        <dbReference type="EMBL" id="KAF6018605.1"/>
    </source>
</evidence>
<reference evidence="1" key="1">
    <citation type="submission" date="2020-06" db="EMBL/GenBank/DDBJ databases">
        <title>Draft genome of Bugula neritina, a colonial animal packing powerful symbionts and potential medicines.</title>
        <authorList>
            <person name="Rayko M."/>
        </authorList>
    </citation>
    <scope>NUCLEOTIDE SEQUENCE [LARGE SCALE GENOMIC DNA]</scope>
    <source>
        <strain evidence="1">Kwan_BN1</strain>
    </source>
</reference>
<gene>
    <name evidence="1" type="ORF">EB796_023094</name>
</gene>
<evidence type="ECO:0000313" key="2">
    <source>
        <dbReference type="Proteomes" id="UP000593567"/>
    </source>
</evidence>
<name>A0A7J7IXQ3_BUGNE</name>
<protein>
    <submittedName>
        <fullName evidence="1">Uncharacterized protein</fullName>
    </submittedName>
</protein>
<keyword evidence="2" id="KW-1185">Reference proteome</keyword>
<accession>A0A7J7IXQ3</accession>
<comment type="caution">
    <text evidence="1">The sequence shown here is derived from an EMBL/GenBank/DDBJ whole genome shotgun (WGS) entry which is preliminary data.</text>
</comment>
<dbReference type="EMBL" id="VXIV02003292">
    <property type="protein sequence ID" value="KAF6018605.1"/>
    <property type="molecule type" value="Genomic_DNA"/>
</dbReference>